<dbReference type="Proteomes" id="UP000481872">
    <property type="component" value="Unassembled WGS sequence"/>
</dbReference>
<reference evidence="2 3" key="1">
    <citation type="submission" date="2020-02" db="EMBL/GenBank/DDBJ databases">
        <title>Genome assembly of a novel Clostridium senegalense strain.</title>
        <authorList>
            <person name="Gupta T.B."/>
            <person name="Jauregui R."/>
            <person name="Maclean P."/>
            <person name="Nawarathana A."/>
            <person name="Brightwell G."/>
        </authorList>
    </citation>
    <scope>NUCLEOTIDE SEQUENCE [LARGE SCALE GENOMIC DNA]</scope>
    <source>
        <strain evidence="2 3">AGRFS4</strain>
    </source>
</reference>
<evidence type="ECO:0000313" key="2">
    <source>
        <dbReference type="EMBL" id="NEU06004.1"/>
    </source>
</evidence>
<dbReference type="EMBL" id="JAAGPU010000030">
    <property type="protein sequence ID" value="NEU06004.1"/>
    <property type="molecule type" value="Genomic_DNA"/>
</dbReference>
<keyword evidence="1" id="KW-0175">Coiled coil</keyword>
<feature type="coiled-coil region" evidence="1">
    <location>
        <begin position="8"/>
        <end position="63"/>
    </location>
</feature>
<dbReference type="RefSeq" id="WP_061995967.1">
    <property type="nucleotide sequence ID" value="NZ_JAAGPU010000030.1"/>
</dbReference>
<evidence type="ECO:0000313" key="3">
    <source>
        <dbReference type="Proteomes" id="UP000481872"/>
    </source>
</evidence>
<gene>
    <name evidence="2" type="ORF">G3M99_14300</name>
</gene>
<accession>A0A6M0H6R8</accession>
<name>A0A6M0H6R8_9CLOT</name>
<sequence length="145" mass="17512">MFNSKKYIKKINKYINKLDNENLNIEKNIEFTKKNINYKKQNLEKIEKEIENMELKYKKIRKMLIEKGITFNLEGDLNLEQWDNLFLEKKGKTYNIIDKNKNTIKNLDIEISKIIEELLRENVVYSILIIRKVGNNLLVQIRFTQ</sequence>
<dbReference type="AlphaFoldDB" id="A0A6M0H6R8"/>
<evidence type="ECO:0000256" key="1">
    <source>
        <dbReference type="SAM" id="Coils"/>
    </source>
</evidence>
<keyword evidence="3" id="KW-1185">Reference proteome</keyword>
<comment type="caution">
    <text evidence="2">The sequence shown here is derived from an EMBL/GenBank/DDBJ whole genome shotgun (WGS) entry which is preliminary data.</text>
</comment>
<organism evidence="2 3">
    <name type="scientific">Clostridium senegalense</name>
    <dbReference type="NCBI Taxonomy" id="1465809"/>
    <lineage>
        <taxon>Bacteria</taxon>
        <taxon>Bacillati</taxon>
        <taxon>Bacillota</taxon>
        <taxon>Clostridia</taxon>
        <taxon>Eubacteriales</taxon>
        <taxon>Clostridiaceae</taxon>
        <taxon>Clostridium</taxon>
    </lineage>
</organism>
<protein>
    <submittedName>
        <fullName evidence="2">Uncharacterized protein</fullName>
    </submittedName>
</protein>
<proteinExistence type="predicted"/>